<gene>
    <name evidence="1" type="ORF">SAMN05421766_101946</name>
</gene>
<protein>
    <submittedName>
        <fullName evidence="1">Uncharacterized protein</fullName>
    </submittedName>
</protein>
<reference evidence="1 2" key="1">
    <citation type="submission" date="2017-01" db="EMBL/GenBank/DDBJ databases">
        <authorList>
            <person name="Varghese N."/>
            <person name="Submissions S."/>
        </authorList>
    </citation>
    <scope>NUCLEOTIDE SEQUENCE [LARGE SCALE GENOMIC DNA]</scope>
    <source>
        <strain evidence="1 2">DSM 2061</strain>
    </source>
</reference>
<name>A0ABY1KJZ7_9FLAO</name>
<accession>A0ABY1KJZ7</accession>
<sequence length="60" mass="6913">MSGRKKAIYLKTQINGFLFSSGDWTRTSDLRVVGFIPNFNNSFIEGNGYKILKSHHLFFI</sequence>
<comment type="caution">
    <text evidence="1">The sequence shown here is derived from an EMBL/GenBank/DDBJ whole genome shotgun (WGS) entry which is preliminary data.</text>
</comment>
<keyword evidence="2" id="KW-1185">Reference proteome</keyword>
<proteinExistence type="predicted"/>
<organism evidence="1 2">
    <name type="scientific">Zobellia uliginosa</name>
    <dbReference type="NCBI Taxonomy" id="143224"/>
    <lineage>
        <taxon>Bacteria</taxon>
        <taxon>Pseudomonadati</taxon>
        <taxon>Bacteroidota</taxon>
        <taxon>Flavobacteriia</taxon>
        <taxon>Flavobacteriales</taxon>
        <taxon>Flavobacteriaceae</taxon>
        <taxon>Zobellia</taxon>
    </lineage>
</organism>
<dbReference type="EMBL" id="FTOB01000001">
    <property type="protein sequence ID" value="SIS43219.1"/>
    <property type="molecule type" value="Genomic_DNA"/>
</dbReference>
<dbReference type="Proteomes" id="UP000185728">
    <property type="component" value="Unassembled WGS sequence"/>
</dbReference>
<evidence type="ECO:0000313" key="2">
    <source>
        <dbReference type="Proteomes" id="UP000185728"/>
    </source>
</evidence>
<evidence type="ECO:0000313" key="1">
    <source>
        <dbReference type="EMBL" id="SIS43219.1"/>
    </source>
</evidence>